<feature type="region of interest" description="Disordered" evidence="1">
    <location>
        <begin position="647"/>
        <end position="674"/>
    </location>
</feature>
<dbReference type="KEGG" id="bbes:BESB_044930"/>
<dbReference type="Proteomes" id="UP000224006">
    <property type="component" value="Chromosome III"/>
</dbReference>
<feature type="region of interest" description="Disordered" evidence="1">
    <location>
        <begin position="1051"/>
        <end position="1104"/>
    </location>
</feature>
<dbReference type="OrthoDB" id="348212at2759"/>
<feature type="region of interest" description="Disordered" evidence="1">
    <location>
        <begin position="1155"/>
        <end position="1189"/>
    </location>
</feature>
<dbReference type="EMBL" id="NWUJ01000003">
    <property type="protein sequence ID" value="PFH36301.1"/>
    <property type="molecule type" value="Genomic_DNA"/>
</dbReference>
<sequence length="1642" mass="176579">MAHIIFVPAPRAPLVVRSPFGLRTSRADCCPPRSPQPFPEPSSGEALSRAACSFSSSRLVRRAAASLPRGRLPVLGGVVPSRFAAGLVRSPIPCEVRDSSRMCARGGATVSACRLPGTGFLSPSFLPRDVPLAAATQRTGSSSITSTVRASVATHRKHNGLEDCFPCLASLRRRVSSRGGEGRSCLLFPSLCDASAADGDDRGGCRSHIGRTAACSRRRGQRRFGAFISTSGGADPQPNLWRVHACGGRGLPPSLWRLEARLSGVGWTAAGARELVRGAGRAPVSRAPEGARFFSTFKGAAGHQRSMKDRVSRPSRAGLEARPKGCLKALGEREQLDLALEDEASFQELRDMWLTDRGKRHVGDGEYAAPKGREHAKNGERDVRISQMAAVGDDGGWLEDESPASAVGHDWLARRRRSACHACGSHEQADAVPGMAPPPRLQVIARLRRLIDEAPHRLASLPPSSASSLCTQTSTGGATPDPFGHADEELLLSGELGAWRCEWTETNDLVCQFATRMTAKEILGLLALYTKLKALKPPEASLPPAALQNLFDSKRALYALTQALLRNASPSTSPVGGATTKAAPAALESLTSTQLVMVLRHLVVLEFHHQLLLLHIFHLLPRRLLLLAQEAREHDARQRGLLRPAFPDLSFAGTRPEGDPSGRDEDKDSANKQQNQIRQLASFIPWQRPVSFSLYGSPPSGSASTDPAAASSQSPPIEDPSNCPPSQRKEALHMVALTFLGGSVAELARTCPSLSFWNNENTRTLVAIIEQLTILNIDETSPVQLTVLATSVCGLHTASIRFLNVLARRASTFLNDFTFSQLTLVANALARLHFAHGGLVKKVEMMTASALRQRQPEGAPFTGAGRLPAVRAKIVTGQRELGEPEEGGALAPASPASVSSSPACFADLLAECDPQGLRSLWYRIALRASTALPKTVWRQQEFLDSSGTWIDANEMLALERAEAAAPSSAASADSPAGGASAVAPAGGQSQADALGSGRGGRFLPASCLDLFKSAEISYDLATSSDVVAYFDPAVRGGTWKRLFFPSSASLTAPPGLPGPPQRTQLHAAGGVEDSKDELEETFSLAQLPPPPSRPAYGDEAGEGVRSFKPLRNDEIRQLVNLLNSFARVVAAELVPLDDRDITGELTDTLAPWATRKNTSKSAASRPDDDLSAGLRRGAEREGVASSASASASASAASASAASPGSSPSSDLEHDVVDWSNVRKVCAAMVNAGVDTGAAQVDNPVFLLFTRAIAELIARQEHMTPQGITSFMNAYSKVRLKGHGRFFFQLKPRILKLLPEFESHQISMALNAFSYFRFDDREVVRGLVNEFMHRRHQGASSIAVSSVILSLAALGVREESVIRVMTETNWITNALLFDSLSSQGLTTLLFSLVCQDAVYEASVGSAGLLNKVLTRLYESPLKRHGEAMLTTCARAIFPCSALTIQDHLRAVENARKHRLTGVDMSSYIRPEFAKKWIATGTQKAGGKTLAWAVRPPPEVLQTPPKEWSTGLKFLADQLFNKGRTTARAKIVPSGLHFQVAAVAHLLGYRVLNEISVFPYSIDIVVLPDADALDFLDVSRKKTIHARAHQQDGVAERCVGAYDMQQTEELHRLTRLGVQSDGASTRMNQVMKFRFRGYGKGSHE</sequence>
<accession>A0A2A9MJ72</accession>
<dbReference type="RefSeq" id="XP_029220310.1">
    <property type="nucleotide sequence ID" value="XM_029362944.1"/>
</dbReference>
<feature type="region of interest" description="Disordered" evidence="1">
    <location>
        <begin position="696"/>
        <end position="727"/>
    </location>
</feature>
<feature type="region of interest" description="Disordered" evidence="1">
    <location>
        <begin position="967"/>
        <end position="994"/>
    </location>
</feature>
<comment type="caution">
    <text evidence="2">The sequence shown here is derived from an EMBL/GenBank/DDBJ whole genome shotgun (WGS) entry which is preliminary data.</text>
</comment>
<reference evidence="2 3" key="1">
    <citation type="submission" date="2017-09" db="EMBL/GenBank/DDBJ databases">
        <title>Genome sequencing of Besnoitia besnoiti strain Bb-Ger1.</title>
        <authorList>
            <person name="Schares G."/>
            <person name="Venepally P."/>
            <person name="Lorenzi H.A."/>
        </authorList>
    </citation>
    <scope>NUCLEOTIDE SEQUENCE [LARGE SCALE GENOMIC DNA]</scope>
    <source>
        <strain evidence="2 3">Bb-Ger1</strain>
    </source>
</reference>
<protein>
    <submittedName>
        <fullName evidence="2">Uncharacterized protein</fullName>
    </submittedName>
</protein>
<proteinExistence type="predicted"/>
<evidence type="ECO:0000313" key="2">
    <source>
        <dbReference type="EMBL" id="PFH36301.1"/>
    </source>
</evidence>
<evidence type="ECO:0000256" key="1">
    <source>
        <dbReference type="SAM" id="MobiDB-lite"/>
    </source>
</evidence>
<keyword evidence="3" id="KW-1185">Reference proteome</keyword>
<dbReference type="GeneID" id="40309423"/>
<dbReference type="VEuPathDB" id="ToxoDB:BESB_044930"/>
<feature type="compositionally biased region" description="Low complexity" evidence="1">
    <location>
        <begin position="967"/>
        <end position="991"/>
    </location>
</feature>
<gene>
    <name evidence="2" type="ORF">BESB_044930</name>
</gene>
<feature type="compositionally biased region" description="Basic and acidic residues" evidence="1">
    <location>
        <begin position="656"/>
        <end position="670"/>
    </location>
</feature>
<name>A0A2A9MJ72_BESBE</name>
<organism evidence="2 3">
    <name type="scientific">Besnoitia besnoiti</name>
    <name type="common">Apicomplexan protozoan</name>
    <dbReference type="NCBI Taxonomy" id="94643"/>
    <lineage>
        <taxon>Eukaryota</taxon>
        <taxon>Sar</taxon>
        <taxon>Alveolata</taxon>
        <taxon>Apicomplexa</taxon>
        <taxon>Conoidasida</taxon>
        <taxon>Coccidia</taxon>
        <taxon>Eucoccidiorida</taxon>
        <taxon>Eimeriorina</taxon>
        <taxon>Sarcocystidae</taxon>
        <taxon>Besnoitia</taxon>
    </lineage>
</organism>
<evidence type="ECO:0000313" key="3">
    <source>
        <dbReference type="Proteomes" id="UP000224006"/>
    </source>
</evidence>
<feature type="compositionally biased region" description="Polar residues" evidence="1">
    <location>
        <begin position="699"/>
        <end position="715"/>
    </location>
</feature>